<evidence type="ECO:0000313" key="2">
    <source>
        <dbReference type="EMBL" id="KAF6759943.1"/>
    </source>
</evidence>
<gene>
    <name evidence="2" type="ORF">DFP72DRAFT_844061</name>
</gene>
<keyword evidence="3" id="KW-1185">Reference proteome</keyword>
<accession>A0A8H6I6R3</accession>
<comment type="caution">
    <text evidence="2">The sequence shown here is derived from an EMBL/GenBank/DDBJ whole genome shotgun (WGS) entry which is preliminary data.</text>
</comment>
<proteinExistence type="predicted"/>
<dbReference type="Proteomes" id="UP000521943">
    <property type="component" value="Unassembled WGS sequence"/>
</dbReference>
<dbReference type="AlphaFoldDB" id="A0A8H6I6R3"/>
<sequence>MQREAEAPYDNLTRARLDRIIPVIPQKRLNLLLCGVRVEQMYKHLSKGGTGANIQAVCRLRAICLIRLRHGGRLAPEVARVERAPIRAGKNGPKENNGRSRNNCRIQTPPSSRTWKSDLPPANAELLRRVIYTRDIPRWPVVQGLCHDVFDGEAGVRMSESASESESVKRCTTRGLYAVEKIEFHREQTSTLRQPYPSILNHRSYSGHSLLRRQAEDRHGEGIQIQFRTSGRRDRCNRDTPLTLGH</sequence>
<reference evidence="2 3" key="1">
    <citation type="submission" date="2020-07" db="EMBL/GenBank/DDBJ databases">
        <title>Comparative genomics of pyrophilous fungi reveals a link between fire events and developmental genes.</title>
        <authorList>
            <consortium name="DOE Joint Genome Institute"/>
            <person name="Steindorff A.S."/>
            <person name="Carver A."/>
            <person name="Calhoun S."/>
            <person name="Stillman K."/>
            <person name="Liu H."/>
            <person name="Lipzen A."/>
            <person name="Pangilinan J."/>
            <person name="Labutti K."/>
            <person name="Bruns T.D."/>
            <person name="Grigoriev I.V."/>
        </authorList>
    </citation>
    <scope>NUCLEOTIDE SEQUENCE [LARGE SCALE GENOMIC DNA]</scope>
    <source>
        <strain evidence="2 3">CBS 144469</strain>
    </source>
</reference>
<feature type="compositionally biased region" description="Polar residues" evidence="1">
    <location>
        <begin position="99"/>
        <end position="114"/>
    </location>
</feature>
<evidence type="ECO:0000256" key="1">
    <source>
        <dbReference type="SAM" id="MobiDB-lite"/>
    </source>
</evidence>
<organism evidence="2 3">
    <name type="scientific">Ephemerocybe angulata</name>
    <dbReference type="NCBI Taxonomy" id="980116"/>
    <lineage>
        <taxon>Eukaryota</taxon>
        <taxon>Fungi</taxon>
        <taxon>Dikarya</taxon>
        <taxon>Basidiomycota</taxon>
        <taxon>Agaricomycotina</taxon>
        <taxon>Agaricomycetes</taxon>
        <taxon>Agaricomycetidae</taxon>
        <taxon>Agaricales</taxon>
        <taxon>Agaricineae</taxon>
        <taxon>Psathyrellaceae</taxon>
        <taxon>Ephemerocybe</taxon>
    </lineage>
</organism>
<evidence type="ECO:0000313" key="3">
    <source>
        <dbReference type="Proteomes" id="UP000521943"/>
    </source>
</evidence>
<name>A0A8H6I6R3_9AGAR</name>
<feature type="region of interest" description="Disordered" evidence="1">
    <location>
        <begin position="85"/>
        <end position="119"/>
    </location>
</feature>
<dbReference type="EMBL" id="JACGCI010000014">
    <property type="protein sequence ID" value="KAF6759943.1"/>
    <property type="molecule type" value="Genomic_DNA"/>
</dbReference>
<protein>
    <submittedName>
        <fullName evidence="2">Uncharacterized protein</fullName>
    </submittedName>
</protein>